<reference evidence="1" key="1">
    <citation type="submission" date="2019-10" db="EMBL/GenBank/DDBJ databases">
        <authorList>
            <consortium name="DOE Joint Genome Institute"/>
            <person name="Kuo A."/>
            <person name="Miyauchi S."/>
            <person name="Kiss E."/>
            <person name="Drula E."/>
            <person name="Kohler A."/>
            <person name="Sanchez-Garcia M."/>
            <person name="Andreopoulos B."/>
            <person name="Barry K.W."/>
            <person name="Bonito G."/>
            <person name="Buee M."/>
            <person name="Carver A."/>
            <person name="Chen C."/>
            <person name="Cichocki N."/>
            <person name="Clum A."/>
            <person name="Culley D."/>
            <person name="Crous P.W."/>
            <person name="Fauchery L."/>
            <person name="Girlanda M."/>
            <person name="Hayes R."/>
            <person name="Keri Z."/>
            <person name="Labutti K."/>
            <person name="Lipzen A."/>
            <person name="Lombard V."/>
            <person name="Magnuson J."/>
            <person name="Maillard F."/>
            <person name="Morin E."/>
            <person name="Murat C."/>
            <person name="Nolan M."/>
            <person name="Ohm R."/>
            <person name="Pangilinan J."/>
            <person name="Pereira M."/>
            <person name="Perotto S."/>
            <person name="Peter M."/>
            <person name="Riley R."/>
            <person name="Sitrit Y."/>
            <person name="Stielow B."/>
            <person name="Szollosi G."/>
            <person name="Zifcakova L."/>
            <person name="Stursova M."/>
            <person name="Spatafora J.W."/>
            <person name="Tedersoo L."/>
            <person name="Vaario L.-M."/>
            <person name="Yamada A."/>
            <person name="Yan M."/>
            <person name="Wang P."/>
            <person name="Xu J."/>
            <person name="Bruns T."/>
            <person name="Baldrian P."/>
            <person name="Vilgalys R."/>
            <person name="Henrissat B."/>
            <person name="Grigoriev I.V."/>
            <person name="Hibbett D."/>
            <person name="Nagy L.G."/>
            <person name="Martin F.M."/>
        </authorList>
    </citation>
    <scope>NUCLEOTIDE SEQUENCE</scope>
    <source>
        <strain evidence="1">P2</strain>
    </source>
</reference>
<proteinExistence type="predicted"/>
<evidence type="ECO:0000313" key="1">
    <source>
        <dbReference type="EMBL" id="KAF9648166.1"/>
    </source>
</evidence>
<comment type="caution">
    <text evidence="1">The sequence shown here is derived from an EMBL/GenBank/DDBJ whole genome shotgun (WGS) entry which is preliminary data.</text>
</comment>
<keyword evidence="2" id="KW-1185">Reference proteome</keyword>
<dbReference type="EMBL" id="MU118018">
    <property type="protein sequence ID" value="KAF9648166.1"/>
    <property type="molecule type" value="Genomic_DNA"/>
</dbReference>
<accession>A0ACB6ZG80</accession>
<dbReference type="Proteomes" id="UP000886501">
    <property type="component" value="Unassembled WGS sequence"/>
</dbReference>
<organism evidence="1 2">
    <name type="scientific">Thelephora ganbajun</name>
    <name type="common">Ganba fungus</name>
    <dbReference type="NCBI Taxonomy" id="370292"/>
    <lineage>
        <taxon>Eukaryota</taxon>
        <taxon>Fungi</taxon>
        <taxon>Dikarya</taxon>
        <taxon>Basidiomycota</taxon>
        <taxon>Agaricomycotina</taxon>
        <taxon>Agaricomycetes</taxon>
        <taxon>Thelephorales</taxon>
        <taxon>Thelephoraceae</taxon>
        <taxon>Thelephora</taxon>
    </lineage>
</organism>
<sequence length="155" mass="17291">MSTSILENGKLKPGIYQVRNIGVNFTKVQEDVGNLLCVGGHPPSGEGLWDFQPLGPGYSIRKVEPKDSSKPDRYCTVLEGLGEGSAIAVSPYPTAWRIETVRNGTIRIFWSTTKMVWDPAPWREGENERKVQLFPSRNTGTGQDWWLTPARENAT</sequence>
<name>A0ACB6ZG80_THEGA</name>
<gene>
    <name evidence="1" type="ORF">BDM02DRAFT_3129246</name>
</gene>
<protein>
    <submittedName>
        <fullName evidence="1">Uncharacterized protein</fullName>
    </submittedName>
</protein>
<reference evidence="1" key="2">
    <citation type="journal article" date="2020" name="Nat. Commun.">
        <title>Large-scale genome sequencing of mycorrhizal fungi provides insights into the early evolution of symbiotic traits.</title>
        <authorList>
            <person name="Miyauchi S."/>
            <person name="Kiss E."/>
            <person name="Kuo A."/>
            <person name="Drula E."/>
            <person name="Kohler A."/>
            <person name="Sanchez-Garcia M."/>
            <person name="Morin E."/>
            <person name="Andreopoulos B."/>
            <person name="Barry K.W."/>
            <person name="Bonito G."/>
            <person name="Buee M."/>
            <person name="Carver A."/>
            <person name="Chen C."/>
            <person name="Cichocki N."/>
            <person name="Clum A."/>
            <person name="Culley D."/>
            <person name="Crous P.W."/>
            <person name="Fauchery L."/>
            <person name="Girlanda M."/>
            <person name="Hayes R.D."/>
            <person name="Keri Z."/>
            <person name="LaButti K."/>
            <person name="Lipzen A."/>
            <person name="Lombard V."/>
            <person name="Magnuson J."/>
            <person name="Maillard F."/>
            <person name="Murat C."/>
            <person name="Nolan M."/>
            <person name="Ohm R.A."/>
            <person name="Pangilinan J."/>
            <person name="Pereira M.F."/>
            <person name="Perotto S."/>
            <person name="Peter M."/>
            <person name="Pfister S."/>
            <person name="Riley R."/>
            <person name="Sitrit Y."/>
            <person name="Stielow J.B."/>
            <person name="Szollosi G."/>
            <person name="Zifcakova L."/>
            <person name="Stursova M."/>
            <person name="Spatafora J.W."/>
            <person name="Tedersoo L."/>
            <person name="Vaario L.M."/>
            <person name="Yamada A."/>
            <person name="Yan M."/>
            <person name="Wang P."/>
            <person name="Xu J."/>
            <person name="Bruns T."/>
            <person name="Baldrian P."/>
            <person name="Vilgalys R."/>
            <person name="Dunand C."/>
            <person name="Henrissat B."/>
            <person name="Grigoriev I.V."/>
            <person name="Hibbett D."/>
            <person name="Nagy L.G."/>
            <person name="Martin F.M."/>
        </authorList>
    </citation>
    <scope>NUCLEOTIDE SEQUENCE</scope>
    <source>
        <strain evidence="1">P2</strain>
    </source>
</reference>
<evidence type="ECO:0000313" key="2">
    <source>
        <dbReference type="Proteomes" id="UP000886501"/>
    </source>
</evidence>